<keyword evidence="3" id="KW-1185">Reference proteome</keyword>
<comment type="caution">
    <text evidence="2">The sequence shown here is derived from an EMBL/GenBank/DDBJ whole genome shotgun (WGS) entry which is preliminary data.</text>
</comment>
<organism evidence="2 3">
    <name type="scientific">Chitinimonas viridis</name>
    <dbReference type="NCBI Taxonomy" id="664880"/>
    <lineage>
        <taxon>Bacteria</taxon>
        <taxon>Pseudomonadati</taxon>
        <taxon>Pseudomonadota</taxon>
        <taxon>Betaproteobacteria</taxon>
        <taxon>Neisseriales</taxon>
        <taxon>Chitinibacteraceae</taxon>
        <taxon>Chitinimonas</taxon>
    </lineage>
</organism>
<dbReference type="EMBL" id="JAUFPU010000002">
    <property type="protein sequence ID" value="MDN3575617.1"/>
    <property type="molecule type" value="Genomic_DNA"/>
</dbReference>
<protein>
    <submittedName>
        <fullName evidence="2">Uncharacterized protein</fullName>
    </submittedName>
</protein>
<feature type="region of interest" description="Disordered" evidence="1">
    <location>
        <begin position="1"/>
        <end position="20"/>
    </location>
</feature>
<reference evidence="2" key="2">
    <citation type="submission" date="2023-06" db="EMBL/GenBank/DDBJ databases">
        <authorList>
            <person name="Lucena T."/>
            <person name="Sun Q."/>
        </authorList>
    </citation>
    <scope>NUCLEOTIDE SEQUENCE</scope>
    <source>
        <strain evidence="2">CECT 7703</strain>
    </source>
</reference>
<name>A0ABT8B050_9NEIS</name>
<dbReference type="RefSeq" id="WP_290331261.1">
    <property type="nucleotide sequence ID" value="NZ_JAUFPU010000002.1"/>
</dbReference>
<dbReference type="Proteomes" id="UP001180081">
    <property type="component" value="Unassembled WGS sequence"/>
</dbReference>
<evidence type="ECO:0000256" key="1">
    <source>
        <dbReference type="SAM" id="MobiDB-lite"/>
    </source>
</evidence>
<sequence>MTAPPHPPFSSRTTGPHSQIDNKFPNSARIGLIHLLIYLVDSGYIPNWVVIAREIHRISRLPPVEYNLNSATSLKAAQNDAIKALDNLSWEKCYDFCERLYTHLPSEVAYHDNNDNHIIHTSRGEIQAYIAEEIQRLFLEERLAYEFNEGTVRRRGRKHTTDLVTRT</sequence>
<proteinExistence type="predicted"/>
<accession>A0ABT8B050</accession>
<gene>
    <name evidence="2" type="ORF">QWZ03_02370</name>
</gene>
<evidence type="ECO:0000313" key="3">
    <source>
        <dbReference type="Proteomes" id="UP001180081"/>
    </source>
</evidence>
<feature type="compositionally biased region" description="Polar residues" evidence="1">
    <location>
        <begin position="10"/>
        <end position="20"/>
    </location>
</feature>
<reference evidence="2" key="1">
    <citation type="journal article" date="2014" name="Int. J. Syst. Evol. Microbiol.">
        <title>Complete genome of a new Firmicutes species belonging to the dominant human colonic microbiota ('Ruminococcus bicirculans') reveals two chromosomes and a selective capacity to utilize plant glucans.</title>
        <authorList>
            <consortium name="NISC Comparative Sequencing Program"/>
            <person name="Wegmann U."/>
            <person name="Louis P."/>
            <person name="Goesmann A."/>
            <person name="Henrissat B."/>
            <person name="Duncan S.H."/>
            <person name="Flint H.J."/>
        </authorList>
    </citation>
    <scope>NUCLEOTIDE SEQUENCE</scope>
    <source>
        <strain evidence="2">CECT 7703</strain>
    </source>
</reference>
<evidence type="ECO:0000313" key="2">
    <source>
        <dbReference type="EMBL" id="MDN3575617.1"/>
    </source>
</evidence>